<name>A0A1R2BYJ0_9CILI</name>
<feature type="region of interest" description="Disordered" evidence="2">
    <location>
        <begin position="357"/>
        <end position="492"/>
    </location>
</feature>
<dbReference type="GO" id="GO:0097730">
    <property type="term" value="C:non-motile cilium"/>
    <property type="evidence" value="ECO:0007669"/>
    <property type="project" value="InterPro"/>
</dbReference>
<gene>
    <name evidence="4" type="ORF">SteCoe_17628</name>
</gene>
<dbReference type="InterPro" id="IPR036249">
    <property type="entry name" value="Thioredoxin-like_sf"/>
</dbReference>
<feature type="region of interest" description="Disordered" evidence="2">
    <location>
        <begin position="139"/>
        <end position="180"/>
    </location>
</feature>
<evidence type="ECO:0000256" key="1">
    <source>
        <dbReference type="ARBA" id="ARBA00023284"/>
    </source>
</evidence>
<dbReference type="GO" id="GO:0005856">
    <property type="term" value="C:cytoskeleton"/>
    <property type="evidence" value="ECO:0007669"/>
    <property type="project" value="InterPro"/>
</dbReference>
<feature type="compositionally biased region" description="Low complexity" evidence="2">
    <location>
        <begin position="447"/>
        <end position="458"/>
    </location>
</feature>
<feature type="compositionally biased region" description="Basic and acidic residues" evidence="2">
    <location>
        <begin position="478"/>
        <end position="487"/>
    </location>
</feature>
<dbReference type="Pfam" id="PF26187">
    <property type="entry name" value="Ig_NPHP4_4th"/>
    <property type="match status" value="1"/>
</dbReference>
<dbReference type="InterPro" id="IPR011893">
    <property type="entry name" value="Selenoprotein_Rdx-typ"/>
</dbReference>
<dbReference type="InterPro" id="IPR029775">
    <property type="entry name" value="NPHP4"/>
</dbReference>
<feature type="region of interest" description="Disordered" evidence="2">
    <location>
        <begin position="264"/>
        <end position="337"/>
    </location>
</feature>
<dbReference type="OrthoDB" id="299290at2759"/>
<feature type="domain" description="NPHP4 Ig-like" evidence="3">
    <location>
        <begin position="488"/>
        <end position="564"/>
    </location>
</feature>
<feature type="compositionally biased region" description="Low complexity" evidence="2">
    <location>
        <begin position="318"/>
        <end position="335"/>
    </location>
</feature>
<dbReference type="Gene3D" id="3.40.30.10">
    <property type="entry name" value="Glutaredoxin"/>
    <property type="match status" value="1"/>
</dbReference>
<dbReference type="EMBL" id="MPUH01000365">
    <property type="protein sequence ID" value="OMJ81809.1"/>
    <property type="molecule type" value="Genomic_DNA"/>
</dbReference>
<feature type="compositionally biased region" description="Polar residues" evidence="2">
    <location>
        <begin position="198"/>
        <end position="218"/>
    </location>
</feature>
<keyword evidence="1" id="KW-0676">Redox-active center</keyword>
<feature type="compositionally biased region" description="Basic and acidic residues" evidence="2">
    <location>
        <begin position="156"/>
        <end position="175"/>
    </location>
</feature>
<protein>
    <recommendedName>
        <fullName evidence="3">NPHP4 Ig-like domain-containing protein</fullName>
    </recommendedName>
</protein>
<feature type="compositionally biased region" description="Acidic residues" evidence="2">
    <location>
        <begin position="431"/>
        <end position="444"/>
    </location>
</feature>
<evidence type="ECO:0000256" key="2">
    <source>
        <dbReference type="SAM" id="MobiDB-lite"/>
    </source>
</evidence>
<evidence type="ECO:0000259" key="3">
    <source>
        <dbReference type="Pfam" id="PF26187"/>
    </source>
</evidence>
<comment type="caution">
    <text evidence="4">The sequence shown here is derived from an EMBL/GenBank/DDBJ whole genome shotgun (WGS) entry which is preliminary data.</text>
</comment>
<dbReference type="PANTHER" id="PTHR31043:SF3">
    <property type="entry name" value="NEPHROCYSTIN-4"/>
    <property type="match status" value="1"/>
</dbReference>
<organism evidence="4 5">
    <name type="scientific">Stentor coeruleus</name>
    <dbReference type="NCBI Taxonomy" id="5963"/>
    <lineage>
        <taxon>Eukaryota</taxon>
        <taxon>Sar</taxon>
        <taxon>Alveolata</taxon>
        <taxon>Ciliophora</taxon>
        <taxon>Postciliodesmatophora</taxon>
        <taxon>Heterotrichea</taxon>
        <taxon>Heterotrichida</taxon>
        <taxon>Stentoridae</taxon>
        <taxon>Stentor</taxon>
    </lineage>
</organism>
<feature type="region of interest" description="Disordered" evidence="2">
    <location>
        <begin position="198"/>
        <end position="238"/>
    </location>
</feature>
<proteinExistence type="predicted"/>
<dbReference type="AlphaFoldDB" id="A0A1R2BYJ0"/>
<dbReference type="Proteomes" id="UP000187209">
    <property type="component" value="Unassembled WGS sequence"/>
</dbReference>
<keyword evidence="5" id="KW-1185">Reference proteome</keyword>
<dbReference type="Pfam" id="PF10262">
    <property type="entry name" value="Rdx"/>
    <property type="match status" value="1"/>
</dbReference>
<feature type="compositionally biased region" description="Polar residues" evidence="2">
    <location>
        <begin position="297"/>
        <end position="311"/>
    </location>
</feature>
<evidence type="ECO:0000313" key="5">
    <source>
        <dbReference type="Proteomes" id="UP000187209"/>
    </source>
</evidence>
<evidence type="ECO:0000313" key="4">
    <source>
        <dbReference type="EMBL" id="OMJ81809.1"/>
    </source>
</evidence>
<dbReference type="InterPro" id="IPR058685">
    <property type="entry name" value="Ig_NPHP4_4th"/>
</dbReference>
<dbReference type="SUPFAM" id="SSF52833">
    <property type="entry name" value="Thioredoxin-like"/>
    <property type="match status" value="1"/>
</dbReference>
<sequence>MLRADLEKVFIEHCIGCKTHQWCTNHDEDKYIHYFTMCKNIITRTCSRVTVSQNEVPLGFQDKFVSDPNISHFGRYHFPRIGAFEVYFRGKVIFSKIESMKWPHPGKVAEKIKEIQEAPPQKNLKKKVVKAKRIKSAMPIKKKKSKKGRKKLLRTRNKDKIMSPKSEDIQKKPVSRDQQLTGVRSYKQAELPNFSADISQNSDSEQVVSKKAFNNPQPRQEKNYAKENLPNSFSPINAPANKAKELNFFVDRPKDQIQVLDKLKDPMPEQKQPTPVVKQENFPVTKSPTPMTKVVKSPSSDLQIKPTTTENIKNKNPYDTSSESSSNDYGYSSRDSQQEHIDYLELMKKFPDNFKQDPEIEKFIQRNIEAEAKSKENGKEKNPKKEKSSSDYSKDYEDERFEKNKKFVKKSDDEEDYSDDDYEDDKKGDKESDDEEYSDEDYEADSGRGSKSSSSNNKKVSKGSSKKDDYEDSDFEEEQAHPLRPVDKSYNVKLPLGEESKKKITYQNMGDSNGTFLIESSHPDYMSVKEPDLHIEKGKKGKIQLRFAPMMNADEKKYYLYVDRNGQPWECIEIVAEYED</sequence>
<accession>A0A1R2BYJ0</accession>
<feature type="compositionally biased region" description="Basic and acidic residues" evidence="2">
    <location>
        <begin position="357"/>
        <end position="412"/>
    </location>
</feature>
<dbReference type="GO" id="GO:0090090">
    <property type="term" value="P:negative regulation of canonical Wnt signaling pathway"/>
    <property type="evidence" value="ECO:0007669"/>
    <property type="project" value="InterPro"/>
</dbReference>
<dbReference type="PANTHER" id="PTHR31043">
    <property type="entry name" value="NEPHROCYSTIN-4"/>
    <property type="match status" value="1"/>
</dbReference>
<feature type="compositionally biased region" description="Acidic residues" evidence="2">
    <location>
        <begin position="413"/>
        <end position="423"/>
    </location>
</feature>
<feature type="compositionally biased region" description="Basic residues" evidence="2">
    <location>
        <begin position="139"/>
        <end position="155"/>
    </location>
</feature>
<reference evidence="4 5" key="1">
    <citation type="submission" date="2016-11" db="EMBL/GenBank/DDBJ databases">
        <title>The macronuclear genome of Stentor coeruleus: a giant cell with tiny introns.</title>
        <authorList>
            <person name="Slabodnick M."/>
            <person name="Ruby J.G."/>
            <person name="Reiff S.B."/>
            <person name="Swart E.C."/>
            <person name="Gosai S."/>
            <person name="Prabakaran S."/>
            <person name="Witkowska E."/>
            <person name="Larue G.E."/>
            <person name="Fisher S."/>
            <person name="Freeman R.M."/>
            <person name="Gunawardena J."/>
            <person name="Chu W."/>
            <person name="Stover N.A."/>
            <person name="Gregory B.D."/>
            <person name="Nowacki M."/>
            <person name="Derisi J."/>
            <person name="Roy S.W."/>
            <person name="Marshall W.F."/>
            <person name="Sood P."/>
        </authorList>
    </citation>
    <scope>NUCLEOTIDE SEQUENCE [LARGE SCALE GENOMIC DNA]</scope>
    <source>
        <strain evidence="4">WM001</strain>
    </source>
</reference>